<dbReference type="PANTHER" id="PTHR46235:SF3">
    <property type="entry name" value="PHD FINGER-CONTAINING PROTEIN DDB_G0268158"/>
    <property type="match status" value="1"/>
</dbReference>
<proteinExistence type="predicted"/>
<evidence type="ECO:0000313" key="6">
    <source>
        <dbReference type="EnsemblPlants" id="OB08G19670.1"/>
    </source>
</evidence>
<organism evidence="6">
    <name type="scientific">Oryza brachyantha</name>
    <name type="common">malo sina</name>
    <dbReference type="NCBI Taxonomy" id="4533"/>
    <lineage>
        <taxon>Eukaryota</taxon>
        <taxon>Viridiplantae</taxon>
        <taxon>Streptophyta</taxon>
        <taxon>Embryophyta</taxon>
        <taxon>Tracheophyta</taxon>
        <taxon>Spermatophyta</taxon>
        <taxon>Magnoliopsida</taxon>
        <taxon>Liliopsida</taxon>
        <taxon>Poales</taxon>
        <taxon>Poaceae</taxon>
        <taxon>BOP clade</taxon>
        <taxon>Oryzoideae</taxon>
        <taxon>Oryzeae</taxon>
        <taxon>Oryzinae</taxon>
        <taxon>Oryza</taxon>
    </lineage>
</organism>
<reference evidence="6" key="1">
    <citation type="journal article" date="2013" name="Nat. Commun.">
        <title>Whole-genome sequencing of Oryza brachyantha reveals mechanisms underlying Oryza genome evolution.</title>
        <authorList>
            <person name="Chen J."/>
            <person name="Huang Q."/>
            <person name="Gao D."/>
            <person name="Wang J."/>
            <person name="Lang Y."/>
            <person name="Liu T."/>
            <person name="Li B."/>
            <person name="Bai Z."/>
            <person name="Luis Goicoechea J."/>
            <person name="Liang C."/>
            <person name="Chen C."/>
            <person name="Zhang W."/>
            <person name="Sun S."/>
            <person name="Liao Y."/>
            <person name="Zhang X."/>
            <person name="Yang L."/>
            <person name="Song C."/>
            <person name="Wang M."/>
            <person name="Shi J."/>
            <person name="Liu G."/>
            <person name="Liu J."/>
            <person name="Zhou H."/>
            <person name="Zhou W."/>
            <person name="Yu Q."/>
            <person name="An N."/>
            <person name="Chen Y."/>
            <person name="Cai Q."/>
            <person name="Wang B."/>
            <person name="Liu B."/>
            <person name="Min J."/>
            <person name="Huang Y."/>
            <person name="Wu H."/>
            <person name="Li Z."/>
            <person name="Zhang Y."/>
            <person name="Yin Y."/>
            <person name="Song W."/>
            <person name="Jiang J."/>
            <person name="Jackson S.A."/>
            <person name="Wing R.A."/>
            <person name="Wang J."/>
            <person name="Chen M."/>
        </authorList>
    </citation>
    <scope>NUCLEOTIDE SEQUENCE [LARGE SCALE GENOMIC DNA]</scope>
    <source>
        <strain evidence="6">cv. IRGC 101232</strain>
    </source>
</reference>
<dbReference type="InterPro" id="IPR011011">
    <property type="entry name" value="Znf_FYVE_PHD"/>
</dbReference>
<feature type="domain" description="Zinc finger PHD-type" evidence="5">
    <location>
        <begin position="183"/>
        <end position="248"/>
    </location>
</feature>
<dbReference type="STRING" id="4533.J3MS88"/>
<protein>
    <recommendedName>
        <fullName evidence="5">Zinc finger PHD-type domain-containing protein</fullName>
    </recommendedName>
</protein>
<dbReference type="GO" id="GO:0008270">
    <property type="term" value="F:zinc ion binding"/>
    <property type="evidence" value="ECO:0007669"/>
    <property type="project" value="UniProtKB-KW"/>
</dbReference>
<evidence type="ECO:0000256" key="4">
    <source>
        <dbReference type="SAM" id="MobiDB-lite"/>
    </source>
</evidence>
<dbReference type="Proteomes" id="UP000006038">
    <property type="component" value="Chromosome 8"/>
</dbReference>
<dbReference type="Gene3D" id="3.30.40.10">
    <property type="entry name" value="Zinc/RING finger domain, C3HC4 (zinc finger)"/>
    <property type="match status" value="2"/>
</dbReference>
<feature type="region of interest" description="Disordered" evidence="4">
    <location>
        <begin position="91"/>
        <end position="116"/>
    </location>
</feature>
<dbReference type="InterPro" id="IPR001965">
    <property type="entry name" value="Znf_PHD"/>
</dbReference>
<dbReference type="AlphaFoldDB" id="J3MS88"/>
<keyword evidence="3" id="KW-0862">Zinc</keyword>
<dbReference type="EnsemblPlants" id="OB08G19670.1">
    <property type="protein sequence ID" value="OB08G19670.1"/>
    <property type="gene ID" value="OB08G19670"/>
</dbReference>
<keyword evidence="7" id="KW-1185">Reference proteome</keyword>
<dbReference type="Gramene" id="OB08G19670.1">
    <property type="protein sequence ID" value="OB08G19670.1"/>
    <property type="gene ID" value="OB08G19670"/>
</dbReference>
<evidence type="ECO:0000313" key="7">
    <source>
        <dbReference type="Proteomes" id="UP000006038"/>
    </source>
</evidence>
<dbReference type="SMART" id="SM00249">
    <property type="entry name" value="PHD"/>
    <property type="match status" value="2"/>
</dbReference>
<feature type="compositionally biased region" description="Acidic residues" evidence="4">
    <location>
        <begin position="98"/>
        <end position="108"/>
    </location>
</feature>
<evidence type="ECO:0000256" key="2">
    <source>
        <dbReference type="ARBA" id="ARBA00022771"/>
    </source>
</evidence>
<dbReference type="InterPro" id="IPR055198">
    <property type="entry name" value="NSD_PHD"/>
</dbReference>
<evidence type="ECO:0000259" key="5">
    <source>
        <dbReference type="SMART" id="SM00249"/>
    </source>
</evidence>
<dbReference type="Pfam" id="PF22908">
    <property type="entry name" value="PHD_NSD"/>
    <property type="match status" value="1"/>
</dbReference>
<keyword evidence="2" id="KW-0863">Zinc-finger</keyword>
<keyword evidence="1" id="KW-0479">Metal-binding</keyword>
<dbReference type="PANTHER" id="PTHR46235">
    <property type="entry name" value="PHD FINGER-CONTAINING PROTEIN DDB_G0268158"/>
    <property type="match status" value="1"/>
</dbReference>
<evidence type="ECO:0000256" key="1">
    <source>
        <dbReference type="ARBA" id="ARBA00022723"/>
    </source>
</evidence>
<dbReference type="OMA" id="PKVFQCC"/>
<dbReference type="CDD" id="cd15565">
    <property type="entry name" value="PHD2_NSD"/>
    <property type="match status" value="1"/>
</dbReference>
<reference evidence="6" key="2">
    <citation type="submission" date="2013-04" db="UniProtKB">
        <authorList>
            <consortium name="EnsemblPlants"/>
        </authorList>
    </citation>
    <scope>IDENTIFICATION</scope>
</reference>
<dbReference type="SUPFAM" id="SSF57903">
    <property type="entry name" value="FYVE/PHD zinc finger"/>
    <property type="match status" value="1"/>
</dbReference>
<feature type="domain" description="Zinc finger PHD-type" evidence="5">
    <location>
        <begin position="123"/>
        <end position="178"/>
    </location>
</feature>
<accession>J3MS88</accession>
<evidence type="ECO:0000256" key="3">
    <source>
        <dbReference type="ARBA" id="ARBA00022833"/>
    </source>
</evidence>
<dbReference type="HOGENOM" id="CLU_022285_0_0_1"/>
<name>J3MS88_ORYBR</name>
<sequence length="467" mass="52651">MIHFVRSHPAHNERALSNNLSGVFRSFVTKPPEVDDLRKQYPLIMHFVKKDPTLLKSKILRRLIKDSWNVIESELRKASPKQSFIVSNESYTSHGDYSEDGNSDDNGDSDTYSDATDDDTDPVCAICDEGGTLLSCKGECKRSFHPKQKDGVESFCETLGYTSREVKEIPTFICSNCQYKQHQCFKCGKLDSSHETNPKVFQCCNSSCGHFYHPKCVATLLEPGDSDGACELEKHIVAGMPFTCPAHWFSKCKQMEDRAERDMWLAACRRCVKSYHRKCLPMEISFETMDVNITTRAWEVPKGNNETIFIYCMDHDVDATMETPCRDHIKFPLAPKIKRIKDLAKKKVKVTYVSNIDEVSREYVVGSTKPRGQCDQTQEGPIGNPMGHNLLQHAHATNDLKVDMLCEPPIVGASAAPISSEVVNRQEKQAGTSILKRATARISPCAAEKRYFHMFSCGLWLNLNSAL</sequence>
<dbReference type="InterPro" id="IPR013083">
    <property type="entry name" value="Znf_RING/FYVE/PHD"/>
</dbReference>
<dbReference type="eggNOG" id="ENOG502QPIX">
    <property type="taxonomic scope" value="Eukaryota"/>
</dbReference>